<evidence type="ECO:0000256" key="1">
    <source>
        <dbReference type="ARBA" id="ARBA00004496"/>
    </source>
</evidence>
<dbReference type="VEuPathDB" id="FungiDB:B9J08_000311"/>
<accession>A0A0L0P324</accession>
<dbReference type="AlphaFoldDB" id="A0A0L0P324"/>
<dbReference type="Gene3D" id="3.30.230.70">
    <property type="entry name" value="GHMP Kinase, N-terminal domain"/>
    <property type="match status" value="1"/>
</dbReference>
<dbReference type="Proteomes" id="UP000037122">
    <property type="component" value="Unassembled WGS sequence"/>
</dbReference>
<dbReference type="GO" id="GO:0035925">
    <property type="term" value="F:mRNA 3'-UTR AU-rich region binding"/>
    <property type="evidence" value="ECO:0007669"/>
    <property type="project" value="TreeGrafter"/>
</dbReference>
<comment type="subcellular location">
    <subcellularLocation>
        <location evidence="1">Cytoplasm</location>
    </subcellularLocation>
    <subcellularLocation>
        <location evidence="2">Nucleus</location>
        <location evidence="2">Nucleolus</location>
    </subcellularLocation>
</comment>
<dbReference type="GO" id="GO:0034475">
    <property type="term" value="P:U4 snRNA 3'-end processing"/>
    <property type="evidence" value="ECO:0007669"/>
    <property type="project" value="TreeGrafter"/>
</dbReference>
<dbReference type="VEuPathDB" id="FungiDB:CJJ09_002282"/>
<organism evidence="7 8">
    <name type="scientific">Candidozyma auris</name>
    <name type="common">Yeast</name>
    <name type="synonym">Candida auris</name>
    <dbReference type="NCBI Taxonomy" id="498019"/>
    <lineage>
        <taxon>Eukaryota</taxon>
        <taxon>Fungi</taxon>
        <taxon>Dikarya</taxon>
        <taxon>Ascomycota</taxon>
        <taxon>Saccharomycotina</taxon>
        <taxon>Pichiomycetes</taxon>
        <taxon>Metschnikowiaceae</taxon>
        <taxon>Candidozyma</taxon>
    </lineage>
</organism>
<dbReference type="InterPro" id="IPR036345">
    <property type="entry name" value="ExoRNase_PH_dom2_sf"/>
</dbReference>
<dbReference type="GO" id="GO:0034476">
    <property type="term" value="P:U5 snRNA 3'-end processing"/>
    <property type="evidence" value="ECO:0007669"/>
    <property type="project" value="TreeGrafter"/>
</dbReference>
<dbReference type="InterPro" id="IPR050590">
    <property type="entry name" value="Exosome_comp_Rrp42_subfam"/>
</dbReference>
<dbReference type="GO" id="GO:0005730">
    <property type="term" value="C:nucleolus"/>
    <property type="evidence" value="ECO:0007669"/>
    <property type="project" value="UniProtKB-SubCell"/>
</dbReference>
<sequence length="289" mass="32201">MILSPAERSYLYDSLVLTPPIRPDGRKPYQFRPLEAKTAFLPSSNGSARIRMADGSECIVSVKAKVVLIAKEPNLIEVDIDVSGFRDDSNFVLNLKFNMTELFEKNFPVKNLHLTSKYSFKLFIDCIVVSHQCYPLTLISMTSYLALSSARLPLLVSETDDTEIEEQPTFSDDWENAQYLSDVFEVKKFSPPLFITFGVAGGNVIMEPSVEEEQVLECGLLVGWYDNKVISPVTNINLATYSNNLNVKGVQPPVLLKAIAMAKQYSGQIVSALDAVVEQDLHDQDGAMF</sequence>
<dbReference type="GO" id="GO:0071035">
    <property type="term" value="P:nuclear polyadenylation-dependent rRNA catabolic process"/>
    <property type="evidence" value="ECO:0007669"/>
    <property type="project" value="TreeGrafter"/>
</dbReference>
<dbReference type="GO" id="GO:0034473">
    <property type="term" value="P:U1 snRNA 3'-end processing"/>
    <property type="evidence" value="ECO:0007669"/>
    <property type="project" value="TreeGrafter"/>
</dbReference>
<dbReference type="SUPFAM" id="SSF55666">
    <property type="entry name" value="Ribonuclease PH domain 2-like"/>
    <property type="match status" value="1"/>
</dbReference>
<dbReference type="PANTHER" id="PTHR11097">
    <property type="entry name" value="EXOSOME COMPLEX EXONUCLEASE RIBOSOMAL RNA PROCESSING PROTEIN"/>
    <property type="match status" value="1"/>
</dbReference>
<evidence type="ECO:0000256" key="4">
    <source>
        <dbReference type="ARBA" id="ARBA00022490"/>
    </source>
</evidence>
<dbReference type="VEuPathDB" id="FungiDB:QG37_02472"/>
<dbReference type="GO" id="GO:0000467">
    <property type="term" value="P:exonucleolytic trimming to generate mature 3'-end of 5.8S rRNA from tricistronic rRNA transcript (SSU-rRNA, 5.8S rRNA, LSU-rRNA)"/>
    <property type="evidence" value="ECO:0007669"/>
    <property type="project" value="TreeGrafter"/>
</dbReference>
<evidence type="ECO:0000256" key="5">
    <source>
        <dbReference type="ARBA" id="ARBA00022835"/>
    </source>
</evidence>
<dbReference type="VEuPathDB" id="FungiDB:CJI96_0001035"/>
<evidence type="ECO:0000256" key="3">
    <source>
        <dbReference type="ARBA" id="ARBA00006678"/>
    </source>
</evidence>
<dbReference type="InterPro" id="IPR020568">
    <property type="entry name" value="Ribosomal_Su5_D2-typ_SF"/>
</dbReference>
<evidence type="ECO:0000313" key="7">
    <source>
        <dbReference type="EMBL" id="KNE00441.1"/>
    </source>
</evidence>
<evidence type="ECO:0000256" key="6">
    <source>
        <dbReference type="ARBA" id="ARBA00042523"/>
    </source>
</evidence>
<dbReference type="VEuPathDB" id="FungiDB:CJJ07_001573"/>
<dbReference type="GO" id="GO:0000176">
    <property type="term" value="C:nuclear exosome (RNase complex)"/>
    <property type="evidence" value="ECO:0007669"/>
    <property type="project" value="TreeGrafter"/>
</dbReference>
<reference evidence="8" key="1">
    <citation type="journal article" date="2015" name="BMC Genomics">
        <title>Draft genome of a commonly misdiagnosed multidrug resistant pathogen Candida auris.</title>
        <authorList>
            <person name="Chatterjee S."/>
            <person name="Alampalli S.V."/>
            <person name="Nageshan R.K."/>
            <person name="Chettiar S.T."/>
            <person name="Joshi S."/>
            <person name="Tatu U.S."/>
        </authorList>
    </citation>
    <scope>NUCLEOTIDE SEQUENCE [LARGE SCALE GENOMIC DNA]</scope>
    <source>
        <strain evidence="8">6684</strain>
    </source>
</reference>
<dbReference type="GO" id="GO:0016075">
    <property type="term" value="P:rRNA catabolic process"/>
    <property type="evidence" value="ECO:0007669"/>
    <property type="project" value="TreeGrafter"/>
</dbReference>
<dbReference type="GO" id="GO:0000177">
    <property type="term" value="C:cytoplasmic exosome (RNase complex)"/>
    <property type="evidence" value="ECO:0007669"/>
    <property type="project" value="UniProtKB-ARBA"/>
</dbReference>
<proteinExistence type="inferred from homology"/>
<dbReference type="InterPro" id="IPR027408">
    <property type="entry name" value="PNPase/RNase_PH_dom_sf"/>
</dbReference>
<dbReference type="EMBL" id="LGST01000018">
    <property type="protein sequence ID" value="KNE00441.1"/>
    <property type="molecule type" value="Genomic_DNA"/>
</dbReference>
<keyword evidence="4" id="KW-0963">Cytoplasm</keyword>
<dbReference type="PANTHER" id="PTHR11097:SF8">
    <property type="entry name" value="EXOSOME COMPLEX COMPONENT RRP42"/>
    <property type="match status" value="1"/>
</dbReference>
<dbReference type="GO" id="GO:0071038">
    <property type="term" value="P:TRAMP-dependent tRNA surveillance pathway"/>
    <property type="evidence" value="ECO:0007669"/>
    <property type="project" value="TreeGrafter"/>
</dbReference>
<name>A0A0L0P324_CANAR</name>
<gene>
    <name evidence="7" type="ORF">QG37_02472</name>
</gene>
<keyword evidence="5" id="KW-0271">Exosome</keyword>
<evidence type="ECO:0000256" key="2">
    <source>
        <dbReference type="ARBA" id="ARBA00004604"/>
    </source>
</evidence>
<dbReference type="GO" id="GO:0071028">
    <property type="term" value="P:nuclear mRNA surveillance"/>
    <property type="evidence" value="ECO:0007669"/>
    <property type="project" value="TreeGrafter"/>
</dbReference>
<dbReference type="VEuPathDB" id="FungiDB:CJI97_000311"/>
<evidence type="ECO:0000313" key="8">
    <source>
        <dbReference type="Proteomes" id="UP000037122"/>
    </source>
</evidence>
<dbReference type="SUPFAM" id="SSF54211">
    <property type="entry name" value="Ribosomal protein S5 domain 2-like"/>
    <property type="match status" value="1"/>
</dbReference>
<comment type="similarity">
    <text evidence="3">Belongs to the RNase PH family.</text>
</comment>
<protein>
    <recommendedName>
        <fullName evidence="6">Ribosomal RNA-processing protein 42</fullName>
    </recommendedName>
</protein>
<comment type="caution">
    <text evidence="7">The sequence shown here is derived from an EMBL/GenBank/DDBJ whole genome shotgun (WGS) entry which is preliminary data.</text>
</comment>